<gene>
    <name evidence="4" type="ORF">CFRA_02505</name>
</gene>
<dbReference type="EMBL" id="CP009247">
    <property type="protein sequence ID" value="APT88330.1"/>
    <property type="molecule type" value="Genomic_DNA"/>
</dbReference>
<dbReference type="AlphaFoldDB" id="A0A1L7CR59"/>
<proteinExistence type="predicted"/>
<feature type="compositionally biased region" description="Acidic residues" evidence="2">
    <location>
        <begin position="360"/>
        <end position="369"/>
    </location>
</feature>
<evidence type="ECO:0000256" key="1">
    <source>
        <dbReference type="ARBA" id="ARBA00022763"/>
    </source>
</evidence>
<dbReference type="PROSITE" id="PS50173">
    <property type="entry name" value="UMUC"/>
    <property type="match status" value="1"/>
</dbReference>
<evidence type="ECO:0000259" key="3">
    <source>
        <dbReference type="PROSITE" id="PS50173"/>
    </source>
</evidence>
<dbReference type="InterPro" id="IPR001126">
    <property type="entry name" value="UmuC"/>
</dbReference>
<dbReference type="STRING" id="1437875.CFRA_02505"/>
<dbReference type="KEGG" id="cfk:CFRA_02505"/>
<evidence type="ECO:0000313" key="4">
    <source>
        <dbReference type="EMBL" id="APT88330.1"/>
    </source>
</evidence>
<feature type="region of interest" description="Disordered" evidence="2">
    <location>
        <begin position="314"/>
        <end position="369"/>
    </location>
</feature>
<name>A0A1L7CR59_9CORY</name>
<dbReference type="GO" id="GO:0006281">
    <property type="term" value="P:DNA repair"/>
    <property type="evidence" value="ECO:0007669"/>
    <property type="project" value="InterPro"/>
</dbReference>
<reference evidence="4 5" key="1">
    <citation type="submission" date="2014-08" db="EMBL/GenBank/DDBJ databases">
        <title>Complete genome sequence of Corynebacterium frankenforstense ST18(T) (=DSM 45800(T)), isolated from raw cow milk.</title>
        <authorList>
            <person name="Ruckert C."/>
            <person name="Albersmeier A."/>
            <person name="Winkler A."/>
            <person name="Lipski A."/>
            <person name="Kalinowski J."/>
        </authorList>
    </citation>
    <scope>NUCLEOTIDE SEQUENCE [LARGE SCALE GENOMIC DNA]</scope>
    <source>
        <strain evidence="4 5">ST18</strain>
    </source>
</reference>
<accession>A0A1L7CR59</accession>
<dbReference type="Proteomes" id="UP000185434">
    <property type="component" value="Chromosome"/>
</dbReference>
<dbReference type="Pfam" id="PF00817">
    <property type="entry name" value="IMS"/>
    <property type="match status" value="1"/>
</dbReference>
<sequence length="555" mass="57351">MALWFPDWPVQAAGLTAPAAVVAEHRVLACGTAARAAGVRRGMRLRAAQALCPELDVAEADADRDARAFEPVAAGLDEVAASVEVLRPGLAVVSAGGPARFFGGEDAAVERLLDAAARRGVDCLAGVADELSTAVLAARHGRVVAPGASREFLTPLPLAELVAEVALGCDGETAATLVGLGVRTAGELAALPGPAVVTRFGAAGARLREVATAAGERLVAPQAGRPDLAVALEPSEPVVRVDAAAFAARQLAARLHARLAEAGVACNRLRVTADFAGGERLTRVWRTREPLTESATADRVRWQLDGWLTARALDAAPGHPRAPRPGAAGDADAAPRPSRPSRPAGAVHPVSAADPAQADEGQDAFPDPDDGLVALTLDPVEVAEPETVAALWGRRTGGEAARRAVERVVSTLGADAVLQPRLIGGRGVAERVELVPYGEAREAPPEGSWPGRIPGPLPARLGAGPNHPASRVTLVDASGRRVAVTAEAELSAAPAGLAWGGRRFRVTGWAGPWPVDRPEPVARLQVAGEDGEDGAAYAWLLIWRAGRWAIEALYT</sequence>
<dbReference type="InterPro" id="IPR043502">
    <property type="entry name" value="DNA/RNA_pol_sf"/>
</dbReference>
<dbReference type="Gene3D" id="3.40.1170.60">
    <property type="match status" value="1"/>
</dbReference>
<dbReference type="PANTHER" id="PTHR35369">
    <property type="entry name" value="BLR3025 PROTEIN-RELATED"/>
    <property type="match status" value="1"/>
</dbReference>
<dbReference type="PANTHER" id="PTHR35369:SF2">
    <property type="entry name" value="BLR3025 PROTEIN"/>
    <property type="match status" value="1"/>
</dbReference>
<dbReference type="CDD" id="cd03468">
    <property type="entry name" value="PolY_like"/>
    <property type="match status" value="1"/>
</dbReference>
<evidence type="ECO:0000256" key="2">
    <source>
        <dbReference type="SAM" id="MobiDB-lite"/>
    </source>
</evidence>
<organism evidence="4 5">
    <name type="scientific">Corynebacterium frankenforstense DSM 45800</name>
    <dbReference type="NCBI Taxonomy" id="1437875"/>
    <lineage>
        <taxon>Bacteria</taxon>
        <taxon>Bacillati</taxon>
        <taxon>Actinomycetota</taxon>
        <taxon>Actinomycetes</taxon>
        <taxon>Mycobacteriales</taxon>
        <taxon>Corynebacteriaceae</taxon>
        <taxon>Corynebacterium</taxon>
    </lineage>
</organism>
<keyword evidence="5" id="KW-1185">Reference proteome</keyword>
<evidence type="ECO:0000313" key="5">
    <source>
        <dbReference type="Proteomes" id="UP000185434"/>
    </source>
</evidence>
<feature type="domain" description="UmuC" evidence="3">
    <location>
        <begin position="18"/>
        <end position="142"/>
    </location>
</feature>
<dbReference type="SUPFAM" id="SSF56672">
    <property type="entry name" value="DNA/RNA polymerases"/>
    <property type="match status" value="1"/>
</dbReference>
<dbReference type="InterPro" id="IPR050356">
    <property type="entry name" value="SulA_CellDiv_inhibitor"/>
</dbReference>
<feature type="compositionally biased region" description="Low complexity" evidence="2">
    <location>
        <begin position="315"/>
        <end position="346"/>
    </location>
</feature>
<protein>
    <submittedName>
        <fullName evidence="4">DNA polymerase</fullName>
    </submittedName>
</protein>
<keyword evidence="1" id="KW-0227">DNA damage</keyword>